<proteinExistence type="inferred from homology"/>
<dbReference type="PANTHER" id="PTHR45663">
    <property type="entry name" value="GEO12009P1"/>
    <property type="match status" value="1"/>
</dbReference>
<dbReference type="Proteomes" id="UP000325797">
    <property type="component" value="Chromosome"/>
</dbReference>
<sequence length="312" mass="33033">METLIGQGKAPAQANGAAAAVIKDSSDEAFMADVIDASMAVPVVVDFWATWCGPCKTLGPVLEKAVQDAKGAVKLVKIDVDKNPAVAGQLRIQSIPAVYAFFQGRPVDGFMGAQPESQVKQFVQRLAKMAGAAAGPSPIDEALEHAEAALKEGDAATASAIFGQVLQHEPENLAAIGGLVRCLVKAGELEEARSQLAKVPANQANDKAIAAARAMLELAEQAGQKQGGLEDLKAKLAKDPNDHQSRYDLALALYGGGQTEPALDELLELFRRNRGWNEDAARKQLVKIFEALGPTDPLTLSARRRLSSLMFA</sequence>
<dbReference type="NCBIfam" id="TIGR01068">
    <property type="entry name" value="thioredoxin"/>
    <property type="match status" value="1"/>
</dbReference>
<dbReference type="GO" id="GO:0015035">
    <property type="term" value="F:protein-disulfide reductase activity"/>
    <property type="evidence" value="ECO:0007669"/>
    <property type="project" value="UniProtKB-UniRule"/>
</dbReference>
<comment type="similarity">
    <text evidence="1">Belongs to the thioredoxin family.</text>
</comment>
<dbReference type="GO" id="GO:0005829">
    <property type="term" value="C:cytosol"/>
    <property type="evidence" value="ECO:0007669"/>
    <property type="project" value="TreeGrafter"/>
</dbReference>
<gene>
    <name evidence="8" type="ORF">FRZ61_51140</name>
</gene>
<name>A0A5J6N5I1_9PROT</name>
<dbReference type="PROSITE" id="PS51352">
    <property type="entry name" value="THIOREDOXIN_2"/>
    <property type="match status" value="1"/>
</dbReference>
<evidence type="ECO:0000256" key="4">
    <source>
        <dbReference type="ARBA" id="ARBA00023157"/>
    </source>
</evidence>
<dbReference type="Gene3D" id="1.25.40.10">
    <property type="entry name" value="Tetratricopeptide repeat domain"/>
    <property type="match status" value="2"/>
</dbReference>
<dbReference type="Pfam" id="PF14559">
    <property type="entry name" value="TPR_19"/>
    <property type="match status" value="1"/>
</dbReference>
<evidence type="ECO:0000259" key="7">
    <source>
        <dbReference type="PROSITE" id="PS51352"/>
    </source>
</evidence>
<dbReference type="GO" id="GO:0006950">
    <property type="term" value="P:response to stress"/>
    <property type="evidence" value="ECO:0007669"/>
    <property type="project" value="UniProtKB-ARBA"/>
</dbReference>
<feature type="domain" description="Thioredoxin" evidence="7">
    <location>
        <begin position="10"/>
        <end position="128"/>
    </location>
</feature>
<reference evidence="8 9" key="1">
    <citation type="submission" date="2019-08" db="EMBL/GenBank/DDBJ databases">
        <title>Hyperibacter terrae gen. nov., sp. nov. and Hyperibacter viscosus sp. nov., two new members in the family Rhodospirillaceae isolated from the rhizosphere of Hypericum perforatum.</title>
        <authorList>
            <person name="Noviana Z."/>
        </authorList>
    </citation>
    <scope>NUCLEOTIDE SEQUENCE [LARGE SCALE GENOMIC DNA]</scope>
    <source>
        <strain evidence="8 9">R5959</strain>
    </source>
</reference>
<dbReference type="InterPro" id="IPR011990">
    <property type="entry name" value="TPR-like_helical_dom_sf"/>
</dbReference>
<accession>A0A5J6N5I1</accession>
<evidence type="ECO:0000256" key="3">
    <source>
        <dbReference type="ARBA" id="ARBA00022982"/>
    </source>
</evidence>
<evidence type="ECO:0000256" key="6">
    <source>
        <dbReference type="NCBIfam" id="TIGR01068"/>
    </source>
</evidence>
<dbReference type="OrthoDB" id="9790390at2"/>
<dbReference type="PANTHER" id="PTHR45663:SF11">
    <property type="entry name" value="GEO12009P1"/>
    <property type="match status" value="1"/>
</dbReference>
<dbReference type="FunFam" id="3.40.30.10:FF:000001">
    <property type="entry name" value="Thioredoxin"/>
    <property type="match status" value="1"/>
</dbReference>
<keyword evidence="2" id="KW-0813">Transport</keyword>
<keyword evidence="4" id="KW-1015">Disulfide bond</keyword>
<evidence type="ECO:0000256" key="1">
    <source>
        <dbReference type="ARBA" id="ARBA00008987"/>
    </source>
</evidence>
<dbReference type="Gene3D" id="3.40.30.10">
    <property type="entry name" value="Glutaredoxin"/>
    <property type="match status" value="1"/>
</dbReference>
<evidence type="ECO:0000313" key="9">
    <source>
        <dbReference type="Proteomes" id="UP000325797"/>
    </source>
</evidence>
<dbReference type="SUPFAM" id="SSF52833">
    <property type="entry name" value="Thioredoxin-like"/>
    <property type="match status" value="1"/>
</dbReference>
<keyword evidence="3" id="KW-0249">Electron transport</keyword>
<organism evidence="8 9">
    <name type="scientific">Hypericibacter adhaerens</name>
    <dbReference type="NCBI Taxonomy" id="2602016"/>
    <lineage>
        <taxon>Bacteria</taxon>
        <taxon>Pseudomonadati</taxon>
        <taxon>Pseudomonadota</taxon>
        <taxon>Alphaproteobacteria</taxon>
        <taxon>Rhodospirillales</taxon>
        <taxon>Dongiaceae</taxon>
        <taxon>Hypericibacter</taxon>
    </lineage>
</organism>
<evidence type="ECO:0000256" key="5">
    <source>
        <dbReference type="ARBA" id="ARBA00023284"/>
    </source>
</evidence>
<dbReference type="KEGG" id="hadh:FRZ61_51140"/>
<evidence type="ECO:0000256" key="2">
    <source>
        <dbReference type="ARBA" id="ARBA00022448"/>
    </source>
</evidence>
<protein>
    <recommendedName>
        <fullName evidence="6">Thioredoxin</fullName>
    </recommendedName>
</protein>
<dbReference type="InterPro" id="IPR005746">
    <property type="entry name" value="Thioredoxin"/>
</dbReference>
<dbReference type="AlphaFoldDB" id="A0A5J6N5I1"/>
<evidence type="ECO:0000313" key="8">
    <source>
        <dbReference type="EMBL" id="QEX25168.1"/>
    </source>
</evidence>
<dbReference type="InterPro" id="IPR013766">
    <property type="entry name" value="Thioredoxin_domain"/>
</dbReference>
<dbReference type="InterPro" id="IPR036249">
    <property type="entry name" value="Thioredoxin-like_sf"/>
</dbReference>
<dbReference type="EMBL" id="CP042582">
    <property type="protein sequence ID" value="QEX25168.1"/>
    <property type="molecule type" value="Genomic_DNA"/>
</dbReference>
<dbReference type="Pfam" id="PF14561">
    <property type="entry name" value="TPR_20"/>
    <property type="match status" value="1"/>
</dbReference>
<keyword evidence="5" id="KW-0676">Redox-active center</keyword>
<dbReference type="InterPro" id="IPR017937">
    <property type="entry name" value="Thioredoxin_CS"/>
</dbReference>
<dbReference type="PROSITE" id="PS00194">
    <property type="entry name" value="THIOREDOXIN_1"/>
    <property type="match status" value="1"/>
</dbReference>
<dbReference type="GO" id="GO:0045454">
    <property type="term" value="P:cell redox homeostasis"/>
    <property type="evidence" value="ECO:0007669"/>
    <property type="project" value="TreeGrafter"/>
</dbReference>
<dbReference type="CDD" id="cd02956">
    <property type="entry name" value="ybbN"/>
    <property type="match status" value="1"/>
</dbReference>
<dbReference type="RefSeq" id="WP_151120449.1">
    <property type="nucleotide sequence ID" value="NZ_CP042582.1"/>
</dbReference>
<keyword evidence="9" id="KW-1185">Reference proteome</keyword>
<dbReference type="SUPFAM" id="SSF48452">
    <property type="entry name" value="TPR-like"/>
    <property type="match status" value="1"/>
</dbReference>
<dbReference type="Pfam" id="PF00085">
    <property type="entry name" value="Thioredoxin"/>
    <property type="match status" value="1"/>
</dbReference>